<evidence type="ECO:0000259" key="1">
    <source>
        <dbReference type="PROSITE" id="PS50943"/>
    </source>
</evidence>
<dbReference type="Pfam" id="PF13560">
    <property type="entry name" value="HTH_31"/>
    <property type="match status" value="1"/>
</dbReference>
<dbReference type="STRING" id="633440.SAMN05421869_106291"/>
<dbReference type="SUPFAM" id="SSF47413">
    <property type="entry name" value="lambda repressor-like DNA-binding domains"/>
    <property type="match status" value="1"/>
</dbReference>
<dbReference type="SMART" id="SM00530">
    <property type="entry name" value="HTH_XRE"/>
    <property type="match status" value="1"/>
</dbReference>
<proteinExistence type="predicted"/>
<dbReference type="SUPFAM" id="SSF52540">
    <property type="entry name" value="P-loop containing nucleoside triphosphate hydrolases"/>
    <property type="match status" value="1"/>
</dbReference>
<evidence type="ECO:0000313" key="2">
    <source>
        <dbReference type="EMBL" id="SDI62524.1"/>
    </source>
</evidence>
<evidence type="ECO:0000313" key="3">
    <source>
        <dbReference type="Proteomes" id="UP000199202"/>
    </source>
</evidence>
<keyword evidence="3" id="KW-1185">Reference proteome</keyword>
<dbReference type="Gene3D" id="1.10.260.40">
    <property type="entry name" value="lambda repressor-like DNA-binding domains"/>
    <property type="match status" value="1"/>
</dbReference>
<dbReference type="PANTHER" id="PTHR47691">
    <property type="entry name" value="REGULATOR-RELATED"/>
    <property type="match status" value="1"/>
</dbReference>
<feature type="domain" description="HTH cro/C1-type" evidence="1">
    <location>
        <begin position="24"/>
        <end position="79"/>
    </location>
</feature>
<dbReference type="SMART" id="SM00028">
    <property type="entry name" value="TPR"/>
    <property type="match status" value="4"/>
</dbReference>
<dbReference type="InterPro" id="IPR019734">
    <property type="entry name" value="TPR_rpt"/>
</dbReference>
<dbReference type="CDD" id="cd00093">
    <property type="entry name" value="HTH_XRE"/>
    <property type="match status" value="1"/>
</dbReference>
<dbReference type="SUPFAM" id="SSF48452">
    <property type="entry name" value="TPR-like"/>
    <property type="match status" value="2"/>
</dbReference>
<name>A0A1G8M3K4_9ACTN</name>
<dbReference type="Gene3D" id="1.25.40.10">
    <property type="entry name" value="Tetratricopeptide repeat domain"/>
    <property type="match status" value="2"/>
</dbReference>
<dbReference type="OrthoDB" id="5521887at2"/>
<dbReference type="PROSITE" id="PS50943">
    <property type="entry name" value="HTH_CROC1"/>
    <property type="match status" value="1"/>
</dbReference>
<organism evidence="2 3">
    <name type="scientific">Nonomuraea jiangxiensis</name>
    <dbReference type="NCBI Taxonomy" id="633440"/>
    <lineage>
        <taxon>Bacteria</taxon>
        <taxon>Bacillati</taxon>
        <taxon>Actinomycetota</taxon>
        <taxon>Actinomycetes</taxon>
        <taxon>Streptosporangiales</taxon>
        <taxon>Streptosporangiaceae</taxon>
        <taxon>Nonomuraea</taxon>
    </lineage>
</organism>
<dbReference type="PANTHER" id="PTHR47691:SF3">
    <property type="entry name" value="HTH-TYPE TRANSCRIPTIONAL REGULATOR RV0890C-RELATED"/>
    <property type="match status" value="1"/>
</dbReference>
<dbReference type="Proteomes" id="UP000199202">
    <property type="component" value="Unassembled WGS sequence"/>
</dbReference>
<dbReference type="InterPro" id="IPR001387">
    <property type="entry name" value="Cro/C1-type_HTH"/>
</dbReference>
<dbReference type="InterPro" id="IPR010982">
    <property type="entry name" value="Lambda_DNA-bd_dom_sf"/>
</dbReference>
<dbReference type="Gene3D" id="3.40.50.300">
    <property type="entry name" value="P-loop containing nucleotide triphosphate hydrolases"/>
    <property type="match status" value="1"/>
</dbReference>
<dbReference type="GO" id="GO:0003677">
    <property type="term" value="F:DNA binding"/>
    <property type="evidence" value="ECO:0007669"/>
    <property type="project" value="InterPro"/>
</dbReference>
<dbReference type="AlphaFoldDB" id="A0A1G8M3K4"/>
<protein>
    <submittedName>
        <fullName evidence="2">NB-ARC domain-containing protein</fullName>
    </submittedName>
</protein>
<dbReference type="InterPro" id="IPR011990">
    <property type="entry name" value="TPR-like_helical_dom_sf"/>
</dbReference>
<gene>
    <name evidence="2" type="ORF">SAMN05421869_106291</name>
</gene>
<dbReference type="Pfam" id="PF13424">
    <property type="entry name" value="TPR_12"/>
    <property type="match status" value="1"/>
</dbReference>
<sequence>MCDLHQIAEKEHSITTPSSFAEVLRRHRHAARLTLEQLAEASGVSARTLSDMERGRSKGPQHRTVTALTDALGLTGADRKQLVELAREGRLRDRWTRPTGLCELPRSVDDFTGRAAELAWTNELVRAADAPGAAGVGLITGSAGLGKTTLTVRAAHTLRPDFPGGVFFLDLFGMSPQPLPPTEALSMLLRALGIADQQIPGDVAGRASLYRSLLRDRRALIVLDNAASEEQVRPLLPGGGAGKALVTSRRLLAGLEGVRRLSLGPLPLLEATELLTGILKDRGASDEGSALWQLAQMCGGLPLALRIAGNRLVSRPGWNAADLAARLTNEERRLDQLSAGDLKIATAFGLSYEQLADSTRRVFRRLALVPGRNFDAALAAVVGGTSIEGAWDALDELVDLGLLQDSMSGRYRFHDLVRLFARDRLRDEEPAVERDALTLTMTSWLLRMATTAGRWFEPGYGRPNRPDPDLADLSSEEEADHWLRVNVDSWLGALRHLASVGRYAAVLDCAESMHWFSDRWMHAPHWQEVFTLAAEAAEALGDPARQAGQLNLLAWVHLVPREDLETTLRYTAQAMDLATRSGATAQIAMAHHTAAGALRRLGRLDEAIASEIQAAKMFRADGDIDRYCQCLGALGTCLRDAGHYAEALEQYLDLLALLDDDRSGLTPSTVAFTRPIALARVGECLGLLGQRPEAISKLTEAISLMEQAQLAAPQARALETLAALLAEAGRTGESCHTYARAAEVYEAIGDTEASGRCRDLANPAP</sequence>
<dbReference type="RefSeq" id="WP_143043719.1">
    <property type="nucleotide sequence ID" value="NZ_FNDJ01000006.1"/>
</dbReference>
<dbReference type="EMBL" id="FNDJ01000006">
    <property type="protein sequence ID" value="SDI62524.1"/>
    <property type="molecule type" value="Genomic_DNA"/>
</dbReference>
<accession>A0A1G8M3K4</accession>
<dbReference type="InterPro" id="IPR027417">
    <property type="entry name" value="P-loop_NTPase"/>
</dbReference>
<dbReference type="PRINTS" id="PR00364">
    <property type="entry name" value="DISEASERSIST"/>
</dbReference>
<reference evidence="2 3" key="1">
    <citation type="submission" date="2016-10" db="EMBL/GenBank/DDBJ databases">
        <authorList>
            <person name="de Groot N.N."/>
        </authorList>
    </citation>
    <scope>NUCLEOTIDE SEQUENCE [LARGE SCALE GENOMIC DNA]</scope>
    <source>
        <strain evidence="2 3">CGMCC 4.6533</strain>
    </source>
</reference>